<dbReference type="PROSITE" id="PS51257">
    <property type="entry name" value="PROKAR_LIPOPROTEIN"/>
    <property type="match status" value="1"/>
</dbReference>
<proteinExistence type="predicted"/>
<name>A0A4V2Z4V9_9BACT</name>
<dbReference type="InterPro" id="IPR000297">
    <property type="entry name" value="PPIase_PpiC"/>
</dbReference>
<feature type="domain" description="PpiC" evidence="3">
    <location>
        <begin position="237"/>
        <end position="340"/>
    </location>
</feature>
<dbReference type="InterPro" id="IPR036737">
    <property type="entry name" value="OmpA-like_sf"/>
</dbReference>
<organism evidence="4 5">
    <name type="scientific">Dyadobacter psychrotolerans</name>
    <dbReference type="NCBI Taxonomy" id="2541721"/>
    <lineage>
        <taxon>Bacteria</taxon>
        <taxon>Pseudomonadati</taxon>
        <taxon>Bacteroidota</taxon>
        <taxon>Cytophagia</taxon>
        <taxon>Cytophagales</taxon>
        <taxon>Spirosomataceae</taxon>
        <taxon>Dyadobacter</taxon>
    </lineage>
</organism>
<comment type="caution">
    <text evidence="4">The sequence shown here is derived from an EMBL/GenBank/DDBJ whole genome shotgun (WGS) entry which is preliminary data.</text>
</comment>
<dbReference type="Pfam" id="PF00639">
    <property type="entry name" value="Rotamase"/>
    <property type="match status" value="2"/>
</dbReference>
<dbReference type="SUPFAM" id="SSF54534">
    <property type="entry name" value="FKBP-like"/>
    <property type="match status" value="2"/>
</dbReference>
<evidence type="ECO:0000259" key="3">
    <source>
        <dbReference type="PROSITE" id="PS50198"/>
    </source>
</evidence>
<keyword evidence="1" id="KW-0697">Rotamase</keyword>
<dbReference type="GO" id="GO:0003755">
    <property type="term" value="F:peptidyl-prolyl cis-trans isomerase activity"/>
    <property type="evidence" value="ECO:0007669"/>
    <property type="project" value="UniProtKB-KW"/>
</dbReference>
<dbReference type="Gene3D" id="3.30.1330.60">
    <property type="entry name" value="OmpA-like domain"/>
    <property type="match status" value="1"/>
</dbReference>
<gene>
    <name evidence="4" type="ORF">E0F88_01525</name>
</gene>
<dbReference type="Proteomes" id="UP000294850">
    <property type="component" value="Unassembled WGS sequence"/>
</dbReference>
<dbReference type="PANTHER" id="PTHR47245">
    <property type="entry name" value="PEPTIDYLPROLYL ISOMERASE"/>
    <property type="match status" value="1"/>
</dbReference>
<keyword evidence="5" id="KW-1185">Reference proteome</keyword>
<sequence>MFKRISIFCLLLTCIFTSCRKPASTQKTVTAEAPALVEIGNEKFSQADFLDSYEKNKAASDSSRSLTPEEYLNLYTDVKIKVMQAKKEGRDTTSDYKEEINSYYNQLAKNFLVDKALVEKLANEAYNRMKQEVRASHILIAVPEDASPADTLEAYRAAIALRGRLEEGADFGEMAERFSKDPSAVKNKGDLGYFTSFQTIYPFENAAYSLPVGKISNPVRSKTGYHIIKVIDRRASRGMVRVAHIMIQVDSTSTPVQKELAKSKIDEAYAKLQAGNDWDNVVETYSTDSQSRKNQGLLPMFGTGQMVPEIEEAAFNLNKTGNYSKPVLTIYGWHIVKLVEKKSIEPYAAMASSLRQKVVTDSRGKVIDETNAQRLRKKYTVTESPEAWKIISALADSSILTAKWDYARAVSADWSTTVLFNIEQRPYYALEFLNALKSQQKVKLKGSSPTVVFRRYYQDYLTSKLSAYEKEHLEESSPEFRSLINEIREGVLLSQVMEEHVWQKSLSDSLGQKAFYEKNKTQFSFPERAKASLIMAPDTQTINSIKKTLAQRPYRLERKGSELLFAEGISDLNQQQTEEMFDLFAIMQRNPDYLVEVAGYRSAQEPESTSASRIKNVIKYLNSKNISIVRIIEKDYGSFRPSMEPARNRRIAFQFYSNSRKDVEKVYNSETPESVMIQEGYFTKENPLLSKVKWEAGEQMITNNGKATWIRVEAIEPPRLKTFMEARGSVINAYQKELEKQWLSGLHQKFPVKVNDQELEKIKR</sequence>
<evidence type="ECO:0000313" key="4">
    <source>
        <dbReference type="EMBL" id="TDE18248.1"/>
    </source>
</evidence>
<accession>A0A4V2Z4V9</accession>
<dbReference type="AlphaFoldDB" id="A0A4V2Z4V9"/>
<dbReference type="InterPro" id="IPR050245">
    <property type="entry name" value="PrsA_foldase"/>
</dbReference>
<reference evidence="4 5" key="1">
    <citation type="submission" date="2019-03" db="EMBL/GenBank/DDBJ databases">
        <title>Dyadobacter AR-3-6 sp. nov., isolated from arctic soil.</title>
        <authorList>
            <person name="Chaudhary D.K."/>
        </authorList>
    </citation>
    <scope>NUCLEOTIDE SEQUENCE [LARGE SCALE GENOMIC DNA]</scope>
    <source>
        <strain evidence="4 5">AR-3-6</strain>
    </source>
</reference>
<dbReference type="PANTHER" id="PTHR47245:SF2">
    <property type="entry name" value="PEPTIDYL-PROLYL CIS-TRANS ISOMERASE HP_0175-RELATED"/>
    <property type="match status" value="1"/>
</dbReference>
<dbReference type="SUPFAM" id="SSF103088">
    <property type="entry name" value="OmpA-like"/>
    <property type="match status" value="1"/>
</dbReference>
<evidence type="ECO:0000313" key="5">
    <source>
        <dbReference type="Proteomes" id="UP000294850"/>
    </source>
</evidence>
<evidence type="ECO:0000256" key="2">
    <source>
        <dbReference type="SAM" id="SignalP"/>
    </source>
</evidence>
<dbReference type="PROSITE" id="PS50198">
    <property type="entry name" value="PPIC_PPIASE_2"/>
    <property type="match status" value="2"/>
</dbReference>
<keyword evidence="1 4" id="KW-0413">Isomerase</keyword>
<feature type="signal peptide" evidence="2">
    <location>
        <begin position="1"/>
        <end position="20"/>
    </location>
</feature>
<feature type="chain" id="PRO_5020867693" evidence="2">
    <location>
        <begin position="21"/>
        <end position="764"/>
    </location>
</feature>
<dbReference type="OrthoDB" id="14196at2"/>
<dbReference type="Gene3D" id="3.10.50.40">
    <property type="match status" value="2"/>
</dbReference>
<dbReference type="RefSeq" id="WP_131955968.1">
    <property type="nucleotide sequence ID" value="NZ_SMFL01000001.1"/>
</dbReference>
<protein>
    <submittedName>
        <fullName evidence="4">Peptidylprolyl isomerase</fullName>
    </submittedName>
</protein>
<dbReference type="EMBL" id="SMFL01000001">
    <property type="protein sequence ID" value="TDE18248.1"/>
    <property type="molecule type" value="Genomic_DNA"/>
</dbReference>
<evidence type="ECO:0000256" key="1">
    <source>
        <dbReference type="PROSITE-ProRule" id="PRU00278"/>
    </source>
</evidence>
<keyword evidence="2" id="KW-0732">Signal</keyword>
<dbReference type="InterPro" id="IPR046357">
    <property type="entry name" value="PPIase_dom_sf"/>
</dbReference>
<feature type="domain" description="PpiC" evidence="3">
    <location>
        <begin position="130"/>
        <end position="232"/>
    </location>
</feature>